<evidence type="ECO:0000313" key="8">
    <source>
        <dbReference type="EMBL" id="REF30135.1"/>
    </source>
</evidence>
<dbReference type="InterPro" id="IPR012001">
    <property type="entry name" value="Thiamin_PyroP_enz_TPP-bd_dom"/>
</dbReference>
<dbReference type="UniPathway" id="UPA01057">
    <property type="reaction ID" value="UER00164"/>
</dbReference>
<dbReference type="EMBL" id="QTUA01000001">
    <property type="protein sequence ID" value="REF30135.1"/>
    <property type="molecule type" value="Genomic_DNA"/>
</dbReference>
<feature type="domain" description="Thiamine pyrophosphate enzyme N-terminal TPP-binding" evidence="7">
    <location>
        <begin position="7"/>
        <end position="124"/>
    </location>
</feature>
<dbReference type="SUPFAM" id="SSF52518">
    <property type="entry name" value="Thiamin diphosphate-binding fold (THDP-binding)"/>
    <property type="match status" value="2"/>
</dbReference>
<comment type="function">
    <text evidence="6">Catalyzes the thiamine diphosphate-dependent decarboxylation of 2-oxoglutarate and the subsequent addition of the resulting succinic semialdehyde-thiamine pyrophosphate anion to isochorismate to yield 2-succinyl-5-enolpyruvyl-6-hydroxy-3-cyclohexene-1-carboxylate (SEPHCHC).</text>
</comment>
<dbReference type="Gene3D" id="3.40.50.970">
    <property type="match status" value="2"/>
</dbReference>
<dbReference type="GO" id="GO:0030976">
    <property type="term" value="F:thiamine pyrophosphate binding"/>
    <property type="evidence" value="ECO:0007669"/>
    <property type="project" value="UniProtKB-UniRule"/>
</dbReference>
<dbReference type="GO" id="GO:0030145">
    <property type="term" value="F:manganese ion binding"/>
    <property type="evidence" value="ECO:0007669"/>
    <property type="project" value="UniProtKB-UniRule"/>
</dbReference>
<dbReference type="EC" id="2.2.1.9" evidence="6"/>
<dbReference type="InterPro" id="IPR004433">
    <property type="entry name" value="MenaQ_synth_MenD"/>
</dbReference>
<dbReference type="NCBIfam" id="TIGR00173">
    <property type="entry name" value="menD"/>
    <property type="match status" value="1"/>
</dbReference>
<comment type="subunit">
    <text evidence="6">Homodimer.</text>
</comment>
<protein>
    <recommendedName>
        <fullName evidence="6">2-succinyl-5-enolpyruvyl-6-hydroxy-3-cyclohexene-1-carboxylate synthase</fullName>
        <shortName evidence="6">SEPHCHC synthase</shortName>
        <ecNumber evidence="6">2.2.1.9</ecNumber>
    </recommendedName>
    <alternativeName>
        <fullName evidence="6">Menaquinone biosynthesis protein MenD</fullName>
    </alternativeName>
</protein>
<dbReference type="UniPathway" id="UPA00079"/>
<evidence type="ECO:0000256" key="2">
    <source>
        <dbReference type="ARBA" id="ARBA00022723"/>
    </source>
</evidence>
<dbReference type="CDD" id="cd02009">
    <property type="entry name" value="TPP_SHCHC_synthase"/>
    <property type="match status" value="1"/>
</dbReference>
<keyword evidence="2 6" id="KW-0479">Metal-binding</keyword>
<comment type="pathway">
    <text evidence="6">Quinol/quinone metabolism; 1,4-dihydroxy-2-naphthoate biosynthesis; 1,4-dihydroxy-2-naphthoate from chorismate: step 2/7.</text>
</comment>
<dbReference type="PIRSF" id="PIRSF004983">
    <property type="entry name" value="MenD"/>
    <property type="match status" value="1"/>
</dbReference>
<evidence type="ECO:0000259" key="7">
    <source>
        <dbReference type="Pfam" id="PF02776"/>
    </source>
</evidence>
<comment type="cofactor">
    <cofactor evidence="6">
        <name>thiamine diphosphate</name>
        <dbReference type="ChEBI" id="CHEBI:58937"/>
    </cofactor>
    <text evidence="6">Binds 1 thiamine pyrophosphate per subunit.</text>
</comment>
<dbReference type="CDD" id="cd07037">
    <property type="entry name" value="TPP_PYR_MenD"/>
    <property type="match status" value="1"/>
</dbReference>
<dbReference type="GO" id="GO:0000287">
    <property type="term" value="F:magnesium ion binding"/>
    <property type="evidence" value="ECO:0007669"/>
    <property type="project" value="UniProtKB-UniRule"/>
</dbReference>
<accession>A0A3D9UU29</accession>
<keyword evidence="1 6" id="KW-0808">Transferase</keyword>
<sequence length="578" mass="61987">MNPSTALATVVIDELVRLGVRDVVLCPGSRSAPLAYAALAAEQAGRLRLHVRIDERSAAFLALGMAKVSRVPVPIITTSGTAVANLHPAVLEAHHAAVPLLVLSADRPLEMRSVGANQATDQVKIFGGATRWFYEFGVPEKRAGQQEWWRSIVGRAVAESTGVPAGDAGPVHLNLPLRPPLVPDEDDSDWPEDLTGLPRNEAWLNVRQIDSHRQVVTSGPGIAPVPKTLVVLGDLPEPSMAAEVAELADVAGWPVIAEPFGKYHRGRVTPHGPLILRASQWLDRNRPERVLVAGRVTLDREVAHLLRHPEVSVEVITAGTSWADAGHQVRRVHAWEDIERSRTAVSSCAARGWTANWRKAGTALSQAATPVIEDSWPSGMAIARAVVHNMPDDSALVVGPSNIVRDLDLARNANRVAREVVSVANRGLAGIDGVVSTAIGVALTHTGTATYALMGDLTFLHDGNALLIGPDNAHPDLTIVVVNDDGGGIFTTLEPGQERLADSFERVFGTPTGADLELVCKARGAAHELIADRDTLIERIQHPGKGIRVLEVRVERSGERALVERLAEVARQTIDPLD</sequence>
<evidence type="ECO:0000256" key="4">
    <source>
        <dbReference type="ARBA" id="ARBA00023052"/>
    </source>
</evidence>
<dbReference type="PANTHER" id="PTHR42916">
    <property type="entry name" value="2-SUCCINYL-5-ENOLPYRUVYL-6-HYDROXY-3-CYCLOHEXENE-1-CARBOXYLATE SYNTHASE"/>
    <property type="match status" value="1"/>
</dbReference>
<evidence type="ECO:0000256" key="1">
    <source>
        <dbReference type="ARBA" id="ARBA00022679"/>
    </source>
</evidence>
<dbReference type="RefSeq" id="WP_115922167.1">
    <property type="nucleotide sequence ID" value="NZ_QTUA01000001.1"/>
</dbReference>
<dbReference type="GO" id="GO:0070204">
    <property type="term" value="F:2-succinyl-5-enolpyruvyl-6-hydroxy-3-cyclohexene-1-carboxylic-acid synthase activity"/>
    <property type="evidence" value="ECO:0007669"/>
    <property type="project" value="UniProtKB-UniRule"/>
</dbReference>
<name>A0A3D9UU29_9MICO</name>
<dbReference type="PANTHER" id="PTHR42916:SF1">
    <property type="entry name" value="PROTEIN PHYLLO, CHLOROPLASTIC"/>
    <property type="match status" value="1"/>
</dbReference>
<comment type="similarity">
    <text evidence="6">Belongs to the TPP enzyme family. MenD subfamily.</text>
</comment>
<organism evidence="8 9">
    <name type="scientific">Calidifontibacter indicus</name>
    <dbReference type="NCBI Taxonomy" id="419650"/>
    <lineage>
        <taxon>Bacteria</taxon>
        <taxon>Bacillati</taxon>
        <taxon>Actinomycetota</taxon>
        <taxon>Actinomycetes</taxon>
        <taxon>Micrococcales</taxon>
        <taxon>Dermacoccaceae</taxon>
        <taxon>Calidifontibacter</taxon>
    </lineage>
</organism>
<dbReference type="Gene3D" id="3.40.50.1220">
    <property type="entry name" value="TPP-binding domain"/>
    <property type="match status" value="1"/>
</dbReference>
<dbReference type="Proteomes" id="UP000256253">
    <property type="component" value="Unassembled WGS sequence"/>
</dbReference>
<dbReference type="GO" id="GO:0009234">
    <property type="term" value="P:menaquinone biosynthetic process"/>
    <property type="evidence" value="ECO:0007669"/>
    <property type="project" value="UniProtKB-UniRule"/>
</dbReference>
<dbReference type="HAMAP" id="MF_01659">
    <property type="entry name" value="MenD"/>
    <property type="match status" value="1"/>
</dbReference>
<gene>
    <name evidence="6" type="primary">menD</name>
    <name evidence="8" type="ORF">DFJ65_1129</name>
</gene>
<dbReference type="OrthoDB" id="9791859at2"/>
<comment type="catalytic activity">
    <reaction evidence="6">
        <text>isochorismate + 2-oxoglutarate + H(+) = 5-enolpyruvoyl-6-hydroxy-2-succinyl-cyclohex-3-ene-1-carboxylate + CO2</text>
        <dbReference type="Rhea" id="RHEA:25593"/>
        <dbReference type="ChEBI" id="CHEBI:15378"/>
        <dbReference type="ChEBI" id="CHEBI:16526"/>
        <dbReference type="ChEBI" id="CHEBI:16810"/>
        <dbReference type="ChEBI" id="CHEBI:29780"/>
        <dbReference type="ChEBI" id="CHEBI:58818"/>
        <dbReference type="EC" id="2.2.1.9"/>
    </reaction>
</comment>
<evidence type="ECO:0000256" key="6">
    <source>
        <dbReference type="HAMAP-Rule" id="MF_01659"/>
    </source>
</evidence>
<evidence type="ECO:0000256" key="3">
    <source>
        <dbReference type="ARBA" id="ARBA00022842"/>
    </source>
</evidence>
<proteinExistence type="inferred from homology"/>
<keyword evidence="3 6" id="KW-0460">Magnesium</keyword>
<keyword evidence="6" id="KW-0474">Menaquinone biosynthesis</keyword>
<dbReference type="Pfam" id="PF02776">
    <property type="entry name" value="TPP_enzyme_N"/>
    <property type="match status" value="1"/>
</dbReference>
<dbReference type="AlphaFoldDB" id="A0A3D9UU29"/>
<comment type="caution">
    <text evidence="8">The sequence shown here is derived from an EMBL/GenBank/DDBJ whole genome shotgun (WGS) entry which is preliminary data.</text>
</comment>
<reference evidence="8 9" key="1">
    <citation type="submission" date="2018-08" db="EMBL/GenBank/DDBJ databases">
        <title>Sequencing the genomes of 1000 actinobacteria strains.</title>
        <authorList>
            <person name="Klenk H.-P."/>
        </authorList>
    </citation>
    <scope>NUCLEOTIDE SEQUENCE [LARGE SCALE GENOMIC DNA]</scope>
    <source>
        <strain evidence="8 9">DSM 22967</strain>
    </source>
</reference>
<keyword evidence="9" id="KW-1185">Reference proteome</keyword>
<dbReference type="InterPro" id="IPR029061">
    <property type="entry name" value="THDP-binding"/>
</dbReference>
<comment type="pathway">
    <text evidence="6">Quinol/quinone metabolism; menaquinone biosynthesis.</text>
</comment>
<keyword evidence="5 6" id="KW-0464">Manganese</keyword>
<comment type="cofactor">
    <cofactor evidence="6">
        <name>Mg(2+)</name>
        <dbReference type="ChEBI" id="CHEBI:18420"/>
    </cofactor>
    <cofactor evidence="6">
        <name>Mn(2+)</name>
        <dbReference type="ChEBI" id="CHEBI:29035"/>
    </cofactor>
</comment>
<evidence type="ECO:0000256" key="5">
    <source>
        <dbReference type="ARBA" id="ARBA00023211"/>
    </source>
</evidence>
<evidence type="ECO:0000313" key="9">
    <source>
        <dbReference type="Proteomes" id="UP000256253"/>
    </source>
</evidence>
<keyword evidence="4 6" id="KW-0786">Thiamine pyrophosphate</keyword>